<keyword evidence="3" id="KW-0687">Ribonucleoprotein</keyword>
<feature type="non-terminal residue" evidence="5">
    <location>
        <position position="1"/>
    </location>
</feature>
<name>X1TVT6_9ZZZZ</name>
<dbReference type="SUPFAM" id="SSF116820">
    <property type="entry name" value="Rps17e-like"/>
    <property type="match status" value="1"/>
</dbReference>
<evidence type="ECO:0008006" key="6">
    <source>
        <dbReference type="Google" id="ProtNLM"/>
    </source>
</evidence>
<dbReference type="Pfam" id="PF00833">
    <property type="entry name" value="Ribosomal_S17e"/>
    <property type="match status" value="1"/>
</dbReference>
<evidence type="ECO:0000313" key="5">
    <source>
        <dbReference type="EMBL" id="GAI95461.1"/>
    </source>
</evidence>
<dbReference type="Gene3D" id="1.10.60.20">
    <property type="entry name" value="Ribosomal protein S17e-like"/>
    <property type="match status" value="1"/>
</dbReference>
<organism evidence="5">
    <name type="scientific">marine sediment metagenome</name>
    <dbReference type="NCBI Taxonomy" id="412755"/>
    <lineage>
        <taxon>unclassified sequences</taxon>
        <taxon>metagenomes</taxon>
        <taxon>ecological metagenomes</taxon>
    </lineage>
</organism>
<evidence type="ECO:0000256" key="4">
    <source>
        <dbReference type="SAM" id="MobiDB-lite"/>
    </source>
</evidence>
<protein>
    <recommendedName>
        <fullName evidence="6">30S ribosomal protein S17e</fullName>
    </recommendedName>
</protein>
<sequence length="49" mass="5865">FTESFEKNKKILKNTMPSKKLRNQMAGFLSRVKKQERQNQPEILKKKKS</sequence>
<evidence type="ECO:0000256" key="3">
    <source>
        <dbReference type="ARBA" id="ARBA00023274"/>
    </source>
</evidence>
<gene>
    <name evidence="5" type="ORF">S12H4_40734</name>
</gene>
<dbReference type="GO" id="GO:1990904">
    <property type="term" value="C:ribonucleoprotein complex"/>
    <property type="evidence" value="ECO:0007669"/>
    <property type="project" value="UniProtKB-KW"/>
</dbReference>
<dbReference type="InterPro" id="IPR036401">
    <property type="entry name" value="Ribosomal_eS17_sf"/>
</dbReference>
<dbReference type="EMBL" id="BARW01024751">
    <property type="protein sequence ID" value="GAI95461.1"/>
    <property type="molecule type" value="Genomic_DNA"/>
</dbReference>
<evidence type="ECO:0000256" key="2">
    <source>
        <dbReference type="ARBA" id="ARBA00022980"/>
    </source>
</evidence>
<reference evidence="5" key="1">
    <citation type="journal article" date="2014" name="Front. Microbiol.">
        <title>High frequency of phylogenetically diverse reductive dehalogenase-homologous genes in deep subseafloor sedimentary metagenomes.</title>
        <authorList>
            <person name="Kawai M."/>
            <person name="Futagami T."/>
            <person name="Toyoda A."/>
            <person name="Takaki Y."/>
            <person name="Nishi S."/>
            <person name="Hori S."/>
            <person name="Arai W."/>
            <person name="Tsubouchi T."/>
            <person name="Morono Y."/>
            <person name="Uchiyama I."/>
            <person name="Ito T."/>
            <person name="Fujiyama A."/>
            <person name="Inagaki F."/>
            <person name="Takami H."/>
        </authorList>
    </citation>
    <scope>NUCLEOTIDE SEQUENCE</scope>
    <source>
        <strain evidence="5">Expedition CK06-06</strain>
    </source>
</reference>
<dbReference type="InterPro" id="IPR001210">
    <property type="entry name" value="Ribosomal_eS17"/>
</dbReference>
<evidence type="ECO:0000256" key="1">
    <source>
        <dbReference type="ARBA" id="ARBA00010444"/>
    </source>
</evidence>
<comment type="similarity">
    <text evidence="1">Belongs to the eukaryotic ribosomal protein eS17 family.</text>
</comment>
<dbReference type="GO" id="GO:0003735">
    <property type="term" value="F:structural constituent of ribosome"/>
    <property type="evidence" value="ECO:0007669"/>
    <property type="project" value="InterPro"/>
</dbReference>
<feature type="region of interest" description="Disordered" evidence="4">
    <location>
        <begin position="1"/>
        <end position="49"/>
    </location>
</feature>
<keyword evidence="2" id="KW-0689">Ribosomal protein</keyword>
<dbReference type="AlphaFoldDB" id="X1TVT6"/>
<dbReference type="GO" id="GO:0006412">
    <property type="term" value="P:translation"/>
    <property type="evidence" value="ECO:0007669"/>
    <property type="project" value="InterPro"/>
</dbReference>
<proteinExistence type="inferred from homology"/>
<comment type="caution">
    <text evidence="5">The sequence shown here is derived from an EMBL/GenBank/DDBJ whole genome shotgun (WGS) entry which is preliminary data.</text>
</comment>
<accession>X1TVT6</accession>
<dbReference type="GO" id="GO:0005840">
    <property type="term" value="C:ribosome"/>
    <property type="evidence" value="ECO:0007669"/>
    <property type="project" value="UniProtKB-KW"/>
</dbReference>